<name>A0ABP8PQM4_9NOCA</name>
<keyword evidence="3" id="KW-1185">Reference proteome</keyword>
<dbReference type="InterPro" id="IPR001387">
    <property type="entry name" value="Cro/C1-type_HTH"/>
</dbReference>
<accession>A0ABP8PQM4</accession>
<dbReference type="PANTHER" id="PTHR35010">
    <property type="entry name" value="BLL4672 PROTEIN-RELATED"/>
    <property type="match status" value="1"/>
</dbReference>
<protein>
    <submittedName>
        <fullName evidence="2">Helix-turn-helix transcriptional regulator</fullName>
    </submittedName>
</protein>
<feature type="domain" description="HTH cro/C1-type" evidence="1">
    <location>
        <begin position="34"/>
        <end position="81"/>
    </location>
</feature>
<comment type="caution">
    <text evidence="2">The sequence shown here is derived from an EMBL/GenBank/DDBJ whole genome shotgun (WGS) entry which is preliminary data.</text>
</comment>
<dbReference type="Pfam" id="PF17765">
    <property type="entry name" value="MLTR_LBD"/>
    <property type="match status" value="1"/>
</dbReference>
<dbReference type="EMBL" id="BAABFB010000075">
    <property type="protein sequence ID" value="GAA4490732.1"/>
    <property type="molecule type" value="Genomic_DNA"/>
</dbReference>
<dbReference type="RefSeq" id="WP_345353177.1">
    <property type="nucleotide sequence ID" value="NZ_BAABFB010000075.1"/>
</dbReference>
<dbReference type="Gene3D" id="3.30.450.180">
    <property type="match status" value="1"/>
</dbReference>
<reference evidence="3" key="1">
    <citation type="journal article" date="2019" name="Int. J. Syst. Evol. Microbiol.">
        <title>The Global Catalogue of Microorganisms (GCM) 10K type strain sequencing project: providing services to taxonomists for standard genome sequencing and annotation.</title>
        <authorList>
            <consortium name="The Broad Institute Genomics Platform"/>
            <consortium name="The Broad Institute Genome Sequencing Center for Infectious Disease"/>
            <person name="Wu L."/>
            <person name="Ma J."/>
        </authorList>
    </citation>
    <scope>NUCLEOTIDE SEQUENCE [LARGE SCALE GENOMIC DNA]</scope>
    <source>
        <strain evidence="3">JCM 32206</strain>
    </source>
</reference>
<evidence type="ECO:0000259" key="1">
    <source>
        <dbReference type="PROSITE" id="PS50943"/>
    </source>
</evidence>
<dbReference type="SUPFAM" id="SSF47413">
    <property type="entry name" value="lambda repressor-like DNA-binding domains"/>
    <property type="match status" value="1"/>
</dbReference>
<dbReference type="CDD" id="cd00093">
    <property type="entry name" value="HTH_XRE"/>
    <property type="match status" value="1"/>
</dbReference>
<dbReference type="InterPro" id="IPR041413">
    <property type="entry name" value="MLTR_LBD"/>
</dbReference>
<dbReference type="Gene3D" id="1.10.260.40">
    <property type="entry name" value="lambda repressor-like DNA-binding domains"/>
    <property type="match status" value="1"/>
</dbReference>
<organism evidence="2 3">
    <name type="scientific">Rhodococcus olei</name>
    <dbReference type="NCBI Taxonomy" id="2161675"/>
    <lineage>
        <taxon>Bacteria</taxon>
        <taxon>Bacillati</taxon>
        <taxon>Actinomycetota</taxon>
        <taxon>Actinomycetes</taxon>
        <taxon>Mycobacteriales</taxon>
        <taxon>Nocardiaceae</taxon>
        <taxon>Rhodococcus</taxon>
    </lineage>
</organism>
<evidence type="ECO:0000313" key="2">
    <source>
        <dbReference type="EMBL" id="GAA4490732.1"/>
    </source>
</evidence>
<dbReference type="PROSITE" id="PS50943">
    <property type="entry name" value="HTH_CROC1"/>
    <property type="match status" value="1"/>
</dbReference>
<gene>
    <name evidence="2" type="ORF">GCM10023094_54570</name>
</gene>
<proteinExistence type="predicted"/>
<evidence type="ECO:0000313" key="3">
    <source>
        <dbReference type="Proteomes" id="UP001501183"/>
    </source>
</evidence>
<dbReference type="InterPro" id="IPR010982">
    <property type="entry name" value="Lambda_DNA-bd_dom_sf"/>
</dbReference>
<sequence>MSDNELGLFLRTRREGVTPAEVGLPAGPRRRTPGLRRAELATLAGVSVEYLTRLEQGRDRHPSPTVLSALADALRMTPSQRVHLHRLVKSADPGFTCRGTTAPNPVVRPGVRAVLDQLEPAPAAVVNRLGDVLACTDGYQRVMGPTGLLDGGLPASVVRHVFTDPRARTVYPDWDHVADKTVATLKQGPYLADPETTALVDELTVTAGAEFTDRLGRIPGLPEANGTRRLHHPEAGRLRLVFEVLELSADDDQRLLVHLPADPATAEALDRLVGRRPGGLRAVSG</sequence>
<dbReference type="SMART" id="SM00530">
    <property type="entry name" value="HTH_XRE"/>
    <property type="match status" value="1"/>
</dbReference>
<dbReference type="Proteomes" id="UP001501183">
    <property type="component" value="Unassembled WGS sequence"/>
</dbReference>
<dbReference type="Pfam" id="PF13560">
    <property type="entry name" value="HTH_31"/>
    <property type="match status" value="1"/>
</dbReference>